<evidence type="ECO:0000313" key="3">
    <source>
        <dbReference type="Proteomes" id="UP000605986"/>
    </source>
</evidence>
<proteinExistence type="predicted"/>
<feature type="region of interest" description="Disordered" evidence="1">
    <location>
        <begin position="100"/>
        <end position="128"/>
    </location>
</feature>
<sequence>MSSSTPKTHHHPSRSSEWTDEMRDKQARGKNPHSESEASDTEPMRLGSRGDKNESHLERERRGEAMYVLDNPVALMAHAQASGDSIAGQRLRFMRQLCGFDDKHDDVTSSTGSARSKQSRRVSDRVSR</sequence>
<reference evidence="2" key="1">
    <citation type="submission" date="2020-01" db="EMBL/GenBank/DDBJ databases">
        <title>Identification and distribution of gene clusters putatively required for synthesis of sphingolipid metabolism inhibitors in phylogenetically diverse species of the filamentous fungus Fusarium.</title>
        <authorList>
            <person name="Kim H.-S."/>
            <person name="Busman M."/>
            <person name="Brown D.W."/>
            <person name="Divon H."/>
            <person name="Uhlig S."/>
            <person name="Proctor R.H."/>
        </authorList>
    </citation>
    <scope>NUCLEOTIDE SEQUENCE</scope>
    <source>
        <strain evidence="2">NRRL 53441</strain>
    </source>
</reference>
<gene>
    <name evidence="2" type="ORF">F53441_12886</name>
</gene>
<evidence type="ECO:0000313" key="2">
    <source>
        <dbReference type="EMBL" id="KAF4437967.1"/>
    </source>
</evidence>
<comment type="caution">
    <text evidence="2">The sequence shown here is derived from an EMBL/GenBank/DDBJ whole genome shotgun (WGS) entry which is preliminary data.</text>
</comment>
<accession>A0A8H4JUK1</accession>
<dbReference type="AlphaFoldDB" id="A0A8H4JUK1"/>
<dbReference type="OrthoDB" id="5372011at2759"/>
<organism evidence="2 3">
    <name type="scientific">Fusarium austroafricanum</name>
    <dbReference type="NCBI Taxonomy" id="2364996"/>
    <lineage>
        <taxon>Eukaryota</taxon>
        <taxon>Fungi</taxon>
        <taxon>Dikarya</taxon>
        <taxon>Ascomycota</taxon>
        <taxon>Pezizomycotina</taxon>
        <taxon>Sordariomycetes</taxon>
        <taxon>Hypocreomycetidae</taxon>
        <taxon>Hypocreales</taxon>
        <taxon>Nectriaceae</taxon>
        <taxon>Fusarium</taxon>
        <taxon>Fusarium concolor species complex</taxon>
    </lineage>
</organism>
<dbReference type="Proteomes" id="UP000605986">
    <property type="component" value="Unassembled WGS sequence"/>
</dbReference>
<protein>
    <submittedName>
        <fullName evidence="2">Uncharacterized protein</fullName>
    </submittedName>
</protein>
<keyword evidence="3" id="KW-1185">Reference proteome</keyword>
<dbReference type="EMBL" id="JAADJG010000743">
    <property type="protein sequence ID" value="KAF4437967.1"/>
    <property type="molecule type" value="Genomic_DNA"/>
</dbReference>
<feature type="compositionally biased region" description="Basic and acidic residues" evidence="1">
    <location>
        <begin position="20"/>
        <end position="36"/>
    </location>
</feature>
<feature type="region of interest" description="Disordered" evidence="1">
    <location>
        <begin position="1"/>
        <end position="64"/>
    </location>
</feature>
<name>A0A8H4JUK1_9HYPO</name>
<evidence type="ECO:0000256" key="1">
    <source>
        <dbReference type="SAM" id="MobiDB-lite"/>
    </source>
</evidence>
<feature type="compositionally biased region" description="Basic and acidic residues" evidence="1">
    <location>
        <begin position="48"/>
        <end position="64"/>
    </location>
</feature>